<evidence type="ECO:0000313" key="1">
    <source>
        <dbReference type="EMBL" id="CAG8536639.1"/>
    </source>
</evidence>
<sequence length="52" mass="5926">EAKSDNALDADCWLVLSLLIKRLFRRGVRGKLPCCSWCHSGFSSQYYAELSM</sequence>
<accession>A0ACA9LNM6</accession>
<dbReference type="Proteomes" id="UP000789860">
    <property type="component" value="Unassembled WGS sequence"/>
</dbReference>
<name>A0ACA9LNM6_9GLOM</name>
<reference evidence="1" key="1">
    <citation type="submission" date="2021-06" db="EMBL/GenBank/DDBJ databases">
        <authorList>
            <person name="Kallberg Y."/>
            <person name="Tangrot J."/>
            <person name="Rosling A."/>
        </authorList>
    </citation>
    <scope>NUCLEOTIDE SEQUENCE</scope>
    <source>
        <strain evidence="1">AU212A</strain>
    </source>
</reference>
<feature type="non-terminal residue" evidence="1">
    <location>
        <position position="1"/>
    </location>
</feature>
<dbReference type="EMBL" id="CAJVPM010006585">
    <property type="protein sequence ID" value="CAG8536639.1"/>
    <property type="molecule type" value="Genomic_DNA"/>
</dbReference>
<keyword evidence="2" id="KW-1185">Reference proteome</keyword>
<gene>
    <name evidence="1" type="ORF">SCALOS_LOCUS4671</name>
</gene>
<protein>
    <submittedName>
        <fullName evidence="1">3570_t:CDS:1</fullName>
    </submittedName>
</protein>
<proteinExistence type="predicted"/>
<comment type="caution">
    <text evidence="1">The sequence shown here is derived from an EMBL/GenBank/DDBJ whole genome shotgun (WGS) entry which is preliminary data.</text>
</comment>
<evidence type="ECO:0000313" key="2">
    <source>
        <dbReference type="Proteomes" id="UP000789860"/>
    </source>
</evidence>
<organism evidence="1 2">
    <name type="scientific">Scutellospora calospora</name>
    <dbReference type="NCBI Taxonomy" id="85575"/>
    <lineage>
        <taxon>Eukaryota</taxon>
        <taxon>Fungi</taxon>
        <taxon>Fungi incertae sedis</taxon>
        <taxon>Mucoromycota</taxon>
        <taxon>Glomeromycotina</taxon>
        <taxon>Glomeromycetes</taxon>
        <taxon>Diversisporales</taxon>
        <taxon>Gigasporaceae</taxon>
        <taxon>Scutellospora</taxon>
    </lineage>
</organism>